<name>A0ABM7W5K9_9BACT</name>
<feature type="transmembrane region" description="Helical" evidence="1">
    <location>
        <begin position="41"/>
        <end position="59"/>
    </location>
</feature>
<keyword evidence="1" id="KW-1133">Transmembrane helix</keyword>
<reference evidence="2 3" key="1">
    <citation type="submission" date="2022-01" db="EMBL/GenBank/DDBJ databases">
        <title>Desulfofustis limnae sp. nov., a novel mesophilic sulfate-reducing bacterium isolated from marsh soil.</title>
        <authorList>
            <person name="Watanabe M."/>
            <person name="Takahashi A."/>
            <person name="Kojima H."/>
            <person name="Fukui M."/>
        </authorList>
    </citation>
    <scope>NUCLEOTIDE SEQUENCE [LARGE SCALE GENOMIC DNA]</scope>
    <source>
        <strain evidence="2 3">PPLL</strain>
    </source>
</reference>
<sequence length="226" mass="24735">MNTRQSRTLLWLAGALVLLAAAVMSFLPGEQGPALVRENGPVETLTVGLYVVACSLLLIRGLKSARAWHLTASFVVLLLAARELDLHARFTTMGILKSRYYLSPEVPGDEKAIVIVLMLAIAAITAPFLWRSIPAFLRSLRLGAIPAVAVALAFGCGVVSKLLDSFSSEIRALLTPLYGDSRTYLRVYEETLELAIPLYILLALWFSRAAQVEQNQTASQDRTAHR</sequence>
<evidence type="ECO:0000256" key="1">
    <source>
        <dbReference type="SAM" id="Phobius"/>
    </source>
</evidence>
<dbReference type="Proteomes" id="UP000830055">
    <property type="component" value="Chromosome"/>
</dbReference>
<keyword evidence="1" id="KW-0472">Membrane</keyword>
<proteinExistence type="predicted"/>
<keyword evidence="3" id="KW-1185">Reference proteome</keyword>
<evidence type="ECO:0000313" key="2">
    <source>
        <dbReference type="EMBL" id="BDD86235.1"/>
    </source>
</evidence>
<dbReference type="EMBL" id="AP025516">
    <property type="protein sequence ID" value="BDD86235.1"/>
    <property type="molecule type" value="Genomic_DNA"/>
</dbReference>
<keyword evidence="1" id="KW-0812">Transmembrane</keyword>
<evidence type="ECO:0000313" key="3">
    <source>
        <dbReference type="Proteomes" id="UP000830055"/>
    </source>
</evidence>
<protein>
    <submittedName>
        <fullName evidence="2">Uncharacterized protein</fullName>
    </submittedName>
</protein>
<dbReference type="RefSeq" id="WP_284153329.1">
    <property type="nucleotide sequence ID" value="NZ_AP025516.1"/>
</dbReference>
<accession>A0ABM7W5K9</accession>
<organism evidence="2 3">
    <name type="scientific">Desulfofustis limnaeus</name>
    <dbReference type="NCBI Taxonomy" id="2740163"/>
    <lineage>
        <taxon>Bacteria</taxon>
        <taxon>Pseudomonadati</taxon>
        <taxon>Thermodesulfobacteriota</taxon>
        <taxon>Desulfobulbia</taxon>
        <taxon>Desulfobulbales</taxon>
        <taxon>Desulfocapsaceae</taxon>
        <taxon>Desulfofustis</taxon>
    </lineage>
</organism>
<gene>
    <name evidence="2" type="ORF">DPPLL_06000</name>
</gene>
<feature type="transmembrane region" description="Helical" evidence="1">
    <location>
        <begin position="142"/>
        <end position="163"/>
    </location>
</feature>
<feature type="transmembrane region" description="Helical" evidence="1">
    <location>
        <begin position="112"/>
        <end position="130"/>
    </location>
</feature>